<sequence>IGLNKWIVEECLKQKLNDRADGLRKKNKKSKIVNSSTQIFSTGNDNELEISHQHTEKNTSSGKENSNLTLEHEIEYDINNQIIDTIDEKFYETELNEDCVGSTSSIHTTSIFNNYNIPTSNSYIESTSDDNLHFSYNSCITSDFDIDSEKANENT</sequence>
<gene>
    <name evidence="1" type="ORF">SPELUC_LOCUS15211</name>
</gene>
<reference evidence="1" key="1">
    <citation type="submission" date="2021-06" db="EMBL/GenBank/DDBJ databases">
        <authorList>
            <person name="Kallberg Y."/>
            <person name="Tangrot J."/>
            <person name="Rosling A."/>
        </authorList>
    </citation>
    <scope>NUCLEOTIDE SEQUENCE</scope>
    <source>
        <strain evidence="1">28 12/20/2015</strain>
    </source>
</reference>
<feature type="non-terminal residue" evidence="1">
    <location>
        <position position="1"/>
    </location>
</feature>
<dbReference type="EMBL" id="CAJVPW010048996">
    <property type="protein sequence ID" value="CAG8762204.1"/>
    <property type="molecule type" value="Genomic_DNA"/>
</dbReference>
<evidence type="ECO:0000313" key="2">
    <source>
        <dbReference type="Proteomes" id="UP000789366"/>
    </source>
</evidence>
<protein>
    <submittedName>
        <fullName evidence="1">3731_t:CDS:1</fullName>
    </submittedName>
</protein>
<comment type="caution">
    <text evidence="1">The sequence shown here is derived from an EMBL/GenBank/DDBJ whole genome shotgun (WGS) entry which is preliminary data.</text>
</comment>
<evidence type="ECO:0000313" key="1">
    <source>
        <dbReference type="EMBL" id="CAG8762204.1"/>
    </source>
</evidence>
<organism evidence="1 2">
    <name type="scientific">Cetraspora pellucida</name>
    <dbReference type="NCBI Taxonomy" id="1433469"/>
    <lineage>
        <taxon>Eukaryota</taxon>
        <taxon>Fungi</taxon>
        <taxon>Fungi incertae sedis</taxon>
        <taxon>Mucoromycota</taxon>
        <taxon>Glomeromycotina</taxon>
        <taxon>Glomeromycetes</taxon>
        <taxon>Diversisporales</taxon>
        <taxon>Gigasporaceae</taxon>
        <taxon>Cetraspora</taxon>
    </lineage>
</organism>
<proteinExistence type="predicted"/>
<dbReference type="Proteomes" id="UP000789366">
    <property type="component" value="Unassembled WGS sequence"/>
</dbReference>
<accession>A0ACA9QTC8</accession>
<feature type="non-terminal residue" evidence="1">
    <location>
        <position position="155"/>
    </location>
</feature>
<keyword evidence="2" id="KW-1185">Reference proteome</keyword>
<name>A0ACA9QTC8_9GLOM</name>